<dbReference type="EMBL" id="JYNU01000006">
    <property type="protein sequence ID" value="KMO80087.1"/>
    <property type="molecule type" value="Genomic_DNA"/>
</dbReference>
<evidence type="ECO:0000313" key="2">
    <source>
        <dbReference type="Proteomes" id="UP000036313"/>
    </source>
</evidence>
<organism evidence="1 2">
    <name type="scientific">Mycolicibacterium obuense</name>
    <dbReference type="NCBI Taxonomy" id="1807"/>
    <lineage>
        <taxon>Bacteria</taxon>
        <taxon>Bacillati</taxon>
        <taxon>Actinomycetota</taxon>
        <taxon>Actinomycetes</taxon>
        <taxon>Mycobacteriales</taxon>
        <taxon>Mycobacteriaceae</taxon>
        <taxon>Mycolicibacterium</taxon>
    </lineage>
</organism>
<dbReference type="Proteomes" id="UP000036313">
    <property type="component" value="Unassembled WGS sequence"/>
</dbReference>
<proteinExistence type="predicted"/>
<dbReference type="PATRIC" id="fig|1807.14.peg.1229"/>
<evidence type="ECO:0000313" key="1">
    <source>
        <dbReference type="EMBL" id="KMO80087.1"/>
    </source>
</evidence>
<comment type="caution">
    <text evidence="1">The sequence shown here is derived from an EMBL/GenBank/DDBJ whole genome shotgun (WGS) entry which is preliminary data.</text>
</comment>
<dbReference type="RefSeq" id="WP_157850921.1">
    <property type="nucleotide sequence ID" value="NZ_CALTXN010000025.1"/>
</dbReference>
<dbReference type="AlphaFoldDB" id="A0A0J6WEA6"/>
<reference evidence="1 2" key="1">
    <citation type="journal article" date="2015" name="Genome Biol. Evol.">
        <title>Characterization of Three Mycobacterium spp. with Potential Use in Bioremediation by Genome Sequencing and Comparative Genomics.</title>
        <authorList>
            <person name="Das S."/>
            <person name="Pettersson B.M."/>
            <person name="Behra P.R."/>
            <person name="Ramesh M."/>
            <person name="Dasgupta S."/>
            <person name="Bhattacharya A."/>
            <person name="Kirsebom L.A."/>
        </authorList>
    </citation>
    <scope>NUCLEOTIDE SEQUENCE [LARGE SCALE GENOMIC DNA]</scope>
    <source>
        <strain evidence="1 2">DSM 44075</strain>
    </source>
</reference>
<dbReference type="OrthoDB" id="3405537at2"/>
<accession>A0A0J6WEA6</accession>
<name>A0A0J6WEA6_9MYCO</name>
<protein>
    <submittedName>
        <fullName evidence="1">Uncharacterized protein</fullName>
    </submittedName>
</protein>
<gene>
    <name evidence="1" type="ORF">MOBUDSM44075_01221</name>
</gene>
<sequence length="54" mass="6164">MATDIRRAHLDAYLSEGPTTRNTIRNFIQWRTRAGIATPFKTPYRTARTTPLAS</sequence>